<evidence type="ECO:0000313" key="2">
    <source>
        <dbReference type="Proteomes" id="UP000309997"/>
    </source>
</evidence>
<evidence type="ECO:0000313" key="1">
    <source>
        <dbReference type="EMBL" id="KAL3598362.1"/>
    </source>
</evidence>
<reference evidence="1 2" key="1">
    <citation type="journal article" date="2024" name="Plant Biotechnol. J.">
        <title>Genome and CRISPR/Cas9 system of a widespread forest tree (Populus alba) in the world.</title>
        <authorList>
            <person name="Liu Y.J."/>
            <person name="Jiang P.F."/>
            <person name="Han X.M."/>
            <person name="Li X.Y."/>
            <person name="Wang H.M."/>
            <person name="Wang Y.J."/>
            <person name="Wang X.X."/>
            <person name="Zeng Q.Y."/>
        </authorList>
    </citation>
    <scope>NUCLEOTIDE SEQUENCE [LARGE SCALE GENOMIC DNA]</scope>
    <source>
        <strain evidence="2">cv. PAL-ZL1</strain>
    </source>
</reference>
<sequence length="638" mass="72622">MIMQKLDRVLVNEKWNMRFPLSEARFLPAGMSDHSPMVVKVTGNVQNIKKPFRFFDMWMDHDEFMPLVKTVWDQHSGGCPMYQLCCKLRKLKQELKHFNKTHFSNISDRVKDAKDHMDRAQQALHTAPEDPALRMRERDAVRNYASTVRAEEYRIENKLLSVTREDGEVAEGHEAVKSEVIAYFQRVLGVKQMPRVLNEEVMQSAIIYKLSATQQHVLAQDVTREEIKHAMFSLKNNKAPGPDGFNAGFFKRMWHIVGEDVINAVSSFFQTRRMLKEMNATSISLIPKVANPTRLTDFRPISCCNTVYKCIAKILAGRMKVVLPSLVGYHTTTGPARCAMKVDLMKAYDSVRWDFVDATLIKMGFPRTVIDWIMVCVTSCQFSINVNGELAGYFQGGRGLRQGDPLSPYLFVLCMEILSGLFCNMSANQNFKFHWRCKKDRISHLCFADDLMIFSKGDVHSIRMIKNVLTEFQVLSGLYPNPNKSDIFLSGSLGAEREQIISILGFREGELPMKYLGVPLISSRLKAVNCSDMSTTRAKVAWDQEFLDNQGARKLLLGLGKDSKAQILSMAKMKHVIGDGMTTSLWFDNWHPHSPLADTYGERFIYDSEAIPSTSTPKGQKDEIVWLDSPNQSFSQSK</sequence>
<keyword evidence="2" id="KW-1185">Reference proteome</keyword>
<protein>
    <submittedName>
        <fullName evidence="1">Uncharacterized protein</fullName>
    </submittedName>
</protein>
<name>A0ACC4CLL1_POPAL</name>
<accession>A0ACC4CLL1</accession>
<gene>
    <name evidence="1" type="ORF">D5086_006280</name>
</gene>
<comment type="caution">
    <text evidence="1">The sequence shown here is derived from an EMBL/GenBank/DDBJ whole genome shotgun (WGS) entry which is preliminary data.</text>
</comment>
<proteinExistence type="predicted"/>
<dbReference type="EMBL" id="RCHU02000003">
    <property type="protein sequence ID" value="KAL3598362.1"/>
    <property type="molecule type" value="Genomic_DNA"/>
</dbReference>
<organism evidence="1 2">
    <name type="scientific">Populus alba</name>
    <name type="common">White poplar</name>
    <dbReference type="NCBI Taxonomy" id="43335"/>
    <lineage>
        <taxon>Eukaryota</taxon>
        <taxon>Viridiplantae</taxon>
        <taxon>Streptophyta</taxon>
        <taxon>Embryophyta</taxon>
        <taxon>Tracheophyta</taxon>
        <taxon>Spermatophyta</taxon>
        <taxon>Magnoliopsida</taxon>
        <taxon>eudicotyledons</taxon>
        <taxon>Gunneridae</taxon>
        <taxon>Pentapetalae</taxon>
        <taxon>rosids</taxon>
        <taxon>fabids</taxon>
        <taxon>Malpighiales</taxon>
        <taxon>Salicaceae</taxon>
        <taxon>Saliceae</taxon>
        <taxon>Populus</taxon>
    </lineage>
</organism>
<dbReference type="Proteomes" id="UP000309997">
    <property type="component" value="Unassembled WGS sequence"/>
</dbReference>